<evidence type="ECO:0000313" key="2">
    <source>
        <dbReference type="EMBL" id="PUW01560.1"/>
    </source>
</evidence>
<feature type="domain" description="Bacteriophage T5 Orf172 DNA-binding" evidence="1">
    <location>
        <begin position="12"/>
        <end position="99"/>
    </location>
</feature>
<dbReference type="Proteomes" id="UP000244856">
    <property type="component" value="Unassembled WGS sequence"/>
</dbReference>
<evidence type="ECO:0000313" key="3">
    <source>
        <dbReference type="Proteomes" id="UP000244856"/>
    </source>
</evidence>
<accession>A0AA45BYJ4</accession>
<dbReference type="AlphaFoldDB" id="A0AA45BYJ4"/>
<dbReference type="Pfam" id="PF10544">
    <property type="entry name" value="T5orf172"/>
    <property type="match status" value="1"/>
</dbReference>
<evidence type="ECO:0000259" key="1">
    <source>
        <dbReference type="Pfam" id="PF10544"/>
    </source>
</evidence>
<organism evidence="2 3">
    <name type="scientific">Cronobacter sakazakii</name>
    <name type="common">Enterobacter sakazakii</name>
    <dbReference type="NCBI Taxonomy" id="28141"/>
    <lineage>
        <taxon>Bacteria</taxon>
        <taxon>Pseudomonadati</taxon>
        <taxon>Pseudomonadota</taxon>
        <taxon>Gammaproteobacteria</taxon>
        <taxon>Enterobacterales</taxon>
        <taxon>Enterobacteriaceae</taxon>
        <taxon>Cronobacter</taxon>
    </lineage>
</organism>
<proteinExistence type="predicted"/>
<sequence>MAHRFINKAEGGWIYVLMSGTDIYRYKVGKTINHPVERFLQLRTGDPTLALQVAYFVPVLVGFKLRSLENAIHHQLAAAVGRISCYDDTISEWFHGDARNAWLEMDMMFEEFNLTVTDYYQPNQNKIVRFWGADLEAEYPLRFEFINRDNGEIDF</sequence>
<dbReference type="EMBL" id="NCTU01000023">
    <property type="protein sequence ID" value="PUW01560.1"/>
    <property type="molecule type" value="Genomic_DNA"/>
</dbReference>
<comment type="caution">
    <text evidence="2">The sequence shown here is derived from an EMBL/GenBank/DDBJ whole genome shotgun (WGS) entry which is preliminary data.</text>
</comment>
<dbReference type="InterPro" id="IPR018306">
    <property type="entry name" value="Phage_T5_Orf172_DNA-bd"/>
</dbReference>
<reference evidence="2 3" key="1">
    <citation type="submission" date="2017-04" db="EMBL/GenBank/DDBJ databases">
        <title>Cronobacter sakazakii, ST83 Lineage Isolates.</title>
        <authorList>
            <person name="Chase H."/>
            <person name="Tall B."/>
            <person name="Gopinath G."/>
            <person name="Lehner A."/>
        </authorList>
    </citation>
    <scope>NUCLEOTIDE SEQUENCE [LARGE SCALE GENOMIC DNA]</scope>
    <source>
        <strain evidence="2 3">MOD1_Comp15</strain>
    </source>
</reference>
<dbReference type="RefSeq" id="WP_085107959.1">
    <property type="nucleotide sequence ID" value="NZ_NCTU01000023.1"/>
</dbReference>
<name>A0AA45BYJ4_CROSK</name>
<gene>
    <name evidence="2" type="ORF">B7T07_20975</name>
</gene>
<protein>
    <recommendedName>
        <fullName evidence="1">Bacteriophage T5 Orf172 DNA-binding domain-containing protein</fullName>
    </recommendedName>
</protein>